<dbReference type="PROSITE" id="PS00028">
    <property type="entry name" value="ZINC_FINGER_C2H2_1"/>
    <property type="match status" value="2"/>
</dbReference>
<keyword evidence="6" id="KW-0805">Transcription regulation</keyword>
<dbReference type="Gene3D" id="3.30.160.60">
    <property type="entry name" value="Classic Zinc Finger"/>
    <property type="match status" value="2"/>
</dbReference>
<dbReference type="PANTHER" id="PTHR26374">
    <property type="entry name" value="ZINC FINGER PROTEIN ZAT5"/>
    <property type="match status" value="1"/>
</dbReference>
<evidence type="ECO:0000259" key="10">
    <source>
        <dbReference type="PROSITE" id="PS50157"/>
    </source>
</evidence>
<keyword evidence="4 9" id="KW-0863">Zinc-finger</keyword>
<dbReference type="SUPFAM" id="SSF57667">
    <property type="entry name" value="beta-beta-alpha zinc fingers"/>
    <property type="match status" value="1"/>
</dbReference>
<name>A0ABQ7VE85_SOLTU</name>
<keyword evidence="3" id="KW-0677">Repeat</keyword>
<dbReference type="PANTHER" id="PTHR26374:SF464">
    <property type="entry name" value="C2H2-TYPE DOMAIN-CONTAINING PROTEIN"/>
    <property type="match status" value="1"/>
</dbReference>
<evidence type="ECO:0000256" key="1">
    <source>
        <dbReference type="ARBA" id="ARBA00004123"/>
    </source>
</evidence>
<keyword evidence="12" id="KW-1185">Reference proteome</keyword>
<keyword evidence="5" id="KW-0862">Zinc</keyword>
<dbReference type="Proteomes" id="UP000826656">
    <property type="component" value="Unassembled WGS sequence"/>
</dbReference>
<reference evidence="11 12" key="1">
    <citation type="journal article" date="2021" name="bioRxiv">
        <title>Chromosome-scale and haplotype-resolved genome assembly of a tetraploid potato cultivar.</title>
        <authorList>
            <person name="Sun H."/>
            <person name="Jiao W.-B."/>
            <person name="Krause K."/>
            <person name="Campoy J.A."/>
            <person name="Goel M."/>
            <person name="Folz-Donahue K."/>
            <person name="Kukat C."/>
            <person name="Huettel B."/>
            <person name="Schneeberger K."/>
        </authorList>
    </citation>
    <scope>NUCLEOTIDE SEQUENCE [LARGE SCALE GENOMIC DNA]</scope>
    <source>
        <strain evidence="11">SolTubOtavaFocal</strain>
        <tissue evidence="11">Leaves</tissue>
    </source>
</reference>
<evidence type="ECO:0000256" key="9">
    <source>
        <dbReference type="PROSITE-ProRule" id="PRU00042"/>
    </source>
</evidence>
<sequence>MCTPSTTMDMKLKKSKEDEESVEKFAMANCVDIMRRNESLGRPKLFKCKKCKKRFESFQALGGHMTSHKNRLNKLTTMSTNGELLPVNLKKHECSICGKDFAIGQALGGHMRKHRDELNQLEHKKKQKLDENLIKSTGELSEALYDKTKLDETSQTDELVKALHEKTSLDSTRRTLTLDLNLTTDENELSTG</sequence>
<keyword evidence="7" id="KW-0804">Transcription</keyword>
<organism evidence="11 12">
    <name type="scientific">Solanum tuberosum</name>
    <name type="common">Potato</name>
    <dbReference type="NCBI Taxonomy" id="4113"/>
    <lineage>
        <taxon>Eukaryota</taxon>
        <taxon>Viridiplantae</taxon>
        <taxon>Streptophyta</taxon>
        <taxon>Embryophyta</taxon>
        <taxon>Tracheophyta</taxon>
        <taxon>Spermatophyta</taxon>
        <taxon>Magnoliopsida</taxon>
        <taxon>eudicotyledons</taxon>
        <taxon>Gunneridae</taxon>
        <taxon>Pentapetalae</taxon>
        <taxon>asterids</taxon>
        <taxon>lamiids</taxon>
        <taxon>Solanales</taxon>
        <taxon>Solanaceae</taxon>
        <taxon>Solanoideae</taxon>
        <taxon>Solaneae</taxon>
        <taxon>Solanum</taxon>
    </lineage>
</organism>
<dbReference type="PROSITE" id="PS50157">
    <property type="entry name" value="ZINC_FINGER_C2H2_2"/>
    <property type="match status" value="2"/>
</dbReference>
<dbReference type="Pfam" id="PF13912">
    <property type="entry name" value="zf-C2H2_6"/>
    <property type="match status" value="2"/>
</dbReference>
<dbReference type="SMART" id="SM00355">
    <property type="entry name" value="ZnF_C2H2"/>
    <property type="match status" value="2"/>
</dbReference>
<feature type="domain" description="C2H2-type" evidence="10">
    <location>
        <begin position="46"/>
        <end position="73"/>
    </location>
</feature>
<evidence type="ECO:0000256" key="7">
    <source>
        <dbReference type="ARBA" id="ARBA00023163"/>
    </source>
</evidence>
<comment type="subcellular location">
    <subcellularLocation>
        <location evidence="1">Nucleus</location>
    </subcellularLocation>
</comment>
<evidence type="ECO:0000256" key="5">
    <source>
        <dbReference type="ARBA" id="ARBA00022833"/>
    </source>
</evidence>
<evidence type="ECO:0000313" key="11">
    <source>
        <dbReference type="EMBL" id="KAH0761632.1"/>
    </source>
</evidence>
<keyword evidence="8" id="KW-0539">Nucleus</keyword>
<evidence type="ECO:0000256" key="8">
    <source>
        <dbReference type="ARBA" id="ARBA00023242"/>
    </source>
</evidence>
<evidence type="ECO:0000256" key="3">
    <source>
        <dbReference type="ARBA" id="ARBA00022737"/>
    </source>
</evidence>
<proteinExistence type="predicted"/>
<evidence type="ECO:0000256" key="2">
    <source>
        <dbReference type="ARBA" id="ARBA00022723"/>
    </source>
</evidence>
<evidence type="ECO:0000256" key="6">
    <source>
        <dbReference type="ARBA" id="ARBA00023015"/>
    </source>
</evidence>
<gene>
    <name evidence="11" type="ORF">KY290_017705</name>
</gene>
<accession>A0ABQ7VE85</accession>
<dbReference type="InterPro" id="IPR036236">
    <property type="entry name" value="Znf_C2H2_sf"/>
</dbReference>
<protein>
    <recommendedName>
        <fullName evidence="10">C2H2-type domain-containing protein</fullName>
    </recommendedName>
</protein>
<comment type="caution">
    <text evidence="11">The sequence shown here is derived from an EMBL/GenBank/DDBJ whole genome shotgun (WGS) entry which is preliminary data.</text>
</comment>
<evidence type="ECO:0000313" key="12">
    <source>
        <dbReference type="Proteomes" id="UP000826656"/>
    </source>
</evidence>
<dbReference type="InterPro" id="IPR013087">
    <property type="entry name" value="Znf_C2H2_type"/>
</dbReference>
<keyword evidence="2" id="KW-0479">Metal-binding</keyword>
<dbReference type="EMBL" id="JAIVGD010000013">
    <property type="protein sequence ID" value="KAH0761632.1"/>
    <property type="molecule type" value="Genomic_DNA"/>
</dbReference>
<feature type="domain" description="C2H2-type" evidence="10">
    <location>
        <begin position="92"/>
        <end position="119"/>
    </location>
</feature>
<evidence type="ECO:0000256" key="4">
    <source>
        <dbReference type="ARBA" id="ARBA00022771"/>
    </source>
</evidence>